<evidence type="ECO:0000313" key="1">
    <source>
        <dbReference type="EMBL" id="KPW90178.1"/>
    </source>
</evidence>
<dbReference type="AlphaFoldDB" id="A0A0P9MZ69"/>
<dbReference type="PATRIC" id="fig|264451.4.peg.5605"/>
<dbReference type="RefSeq" id="WP_057459795.1">
    <property type="nucleotide sequence ID" value="NZ_LIIG01000216.1"/>
</dbReference>
<organism evidence="1 2">
    <name type="scientific">Pseudomonas syringae pv. cerasicola</name>
    <dbReference type="NCBI Taxonomy" id="264451"/>
    <lineage>
        <taxon>Bacteria</taxon>
        <taxon>Pseudomonadati</taxon>
        <taxon>Pseudomonadota</taxon>
        <taxon>Gammaproteobacteria</taxon>
        <taxon>Pseudomonadales</taxon>
        <taxon>Pseudomonadaceae</taxon>
        <taxon>Pseudomonas</taxon>
        <taxon>Pseudomonas syringae</taxon>
    </lineage>
</organism>
<reference evidence="1 2" key="1">
    <citation type="submission" date="2015-09" db="EMBL/GenBank/DDBJ databases">
        <title>Genome announcement of multiple Pseudomonas syringae strains.</title>
        <authorList>
            <person name="Thakur S."/>
            <person name="Wang P.W."/>
            <person name="Gong Y."/>
            <person name="Weir B.S."/>
            <person name="Guttman D.S."/>
        </authorList>
    </citation>
    <scope>NUCLEOTIDE SEQUENCE [LARGE SCALE GENOMIC DNA]</scope>
    <source>
        <strain evidence="1 2">ICMP17524</strain>
    </source>
</reference>
<evidence type="ECO:0000313" key="2">
    <source>
        <dbReference type="Proteomes" id="UP000050356"/>
    </source>
</evidence>
<protein>
    <submittedName>
        <fullName evidence="1">Uncharacterized protein</fullName>
    </submittedName>
</protein>
<gene>
    <name evidence="1" type="ORF">ALO50_03913</name>
</gene>
<sequence>MLEVIEDVIGINEAGLVCHPYKFQRGPKRGLFSFTLKSDNKSFEGIDEKTLRSLIEDGHFNETGRIFMVPAGCISVRHHAALNVRRYKGDLIPLVVK</sequence>
<proteinExistence type="predicted"/>
<name>A0A0P9MZ69_PSESX</name>
<dbReference type="EMBL" id="LJQA01000605">
    <property type="protein sequence ID" value="KPW90178.1"/>
    <property type="molecule type" value="Genomic_DNA"/>
</dbReference>
<comment type="caution">
    <text evidence="1">The sequence shown here is derived from an EMBL/GenBank/DDBJ whole genome shotgun (WGS) entry which is preliminary data.</text>
</comment>
<accession>A0A0P9MZ69</accession>
<dbReference type="Proteomes" id="UP000050356">
    <property type="component" value="Unassembled WGS sequence"/>
</dbReference>